<organism evidence="1 2">
    <name type="scientific">Pontibacter amylolyticus</name>
    <dbReference type="NCBI Taxonomy" id="1424080"/>
    <lineage>
        <taxon>Bacteria</taxon>
        <taxon>Pseudomonadati</taxon>
        <taxon>Bacteroidota</taxon>
        <taxon>Cytophagia</taxon>
        <taxon>Cytophagales</taxon>
        <taxon>Hymenobacteraceae</taxon>
        <taxon>Pontibacter</taxon>
    </lineage>
</organism>
<evidence type="ECO:0000313" key="1">
    <source>
        <dbReference type="EMBL" id="GGG08761.1"/>
    </source>
</evidence>
<sequence length="134" mass="15283">MSWINLEVMKKYLFVSALFLFSCSSENVTTPENNASADEKLQWRKDYAFCACLHHALGEDIAGQIREVDFSRGMLFDIGDLGGLYRPLDSMALEAASKITVSRIKDFGDSRPIVFECLQFHRSKELDMYLKSIK</sequence>
<proteinExistence type="predicted"/>
<dbReference type="EMBL" id="BMFP01000002">
    <property type="protein sequence ID" value="GGG08761.1"/>
    <property type="molecule type" value="Genomic_DNA"/>
</dbReference>
<reference evidence="2" key="1">
    <citation type="journal article" date="2019" name="Int. J. Syst. Evol. Microbiol.">
        <title>The Global Catalogue of Microorganisms (GCM) 10K type strain sequencing project: providing services to taxonomists for standard genome sequencing and annotation.</title>
        <authorList>
            <consortium name="The Broad Institute Genomics Platform"/>
            <consortium name="The Broad Institute Genome Sequencing Center for Infectious Disease"/>
            <person name="Wu L."/>
            <person name="Ma J."/>
        </authorList>
    </citation>
    <scope>NUCLEOTIDE SEQUENCE [LARGE SCALE GENOMIC DNA]</scope>
    <source>
        <strain evidence="2">CGMCC 1.12749</strain>
    </source>
</reference>
<dbReference type="Gene3D" id="1.20.120.1620">
    <property type="match status" value="1"/>
</dbReference>
<dbReference type="InterPro" id="IPR038314">
    <property type="entry name" value="T6SS_sf"/>
</dbReference>
<accession>A0ABQ1W2I5</accession>
<name>A0ABQ1W2I5_9BACT</name>
<gene>
    <name evidence="1" type="ORF">GCM10011323_11640</name>
</gene>
<comment type="caution">
    <text evidence="1">The sequence shown here is derived from an EMBL/GenBank/DDBJ whole genome shotgun (WGS) entry which is preliminary data.</text>
</comment>
<keyword evidence="2" id="KW-1185">Reference proteome</keyword>
<evidence type="ECO:0008006" key="3">
    <source>
        <dbReference type="Google" id="ProtNLM"/>
    </source>
</evidence>
<dbReference type="Proteomes" id="UP000634043">
    <property type="component" value="Unassembled WGS sequence"/>
</dbReference>
<evidence type="ECO:0000313" key="2">
    <source>
        <dbReference type="Proteomes" id="UP000634043"/>
    </source>
</evidence>
<protein>
    <recommendedName>
        <fullName evidence="3">Lipoprotein</fullName>
    </recommendedName>
</protein>